<evidence type="ECO:0000313" key="2">
    <source>
        <dbReference type="Proteomes" id="UP001153292"/>
    </source>
</evidence>
<organism evidence="1 2">
    <name type="scientific">Chilo suppressalis</name>
    <name type="common">Asiatic rice borer moth</name>
    <dbReference type="NCBI Taxonomy" id="168631"/>
    <lineage>
        <taxon>Eukaryota</taxon>
        <taxon>Metazoa</taxon>
        <taxon>Ecdysozoa</taxon>
        <taxon>Arthropoda</taxon>
        <taxon>Hexapoda</taxon>
        <taxon>Insecta</taxon>
        <taxon>Pterygota</taxon>
        <taxon>Neoptera</taxon>
        <taxon>Endopterygota</taxon>
        <taxon>Lepidoptera</taxon>
        <taxon>Glossata</taxon>
        <taxon>Ditrysia</taxon>
        <taxon>Pyraloidea</taxon>
        <taxon>Crambidae</taxon>
        <taxon>Crambinae</taxon>
        <taxon>Chilo</taxon>
    </lineage>
</organism>
<reference evidence="1" key="1">
    <citation type="submission" date="2021-12" db="EMBL/GenBank/DDBJ databases">
        <authorList>
            <person name="King R."/>
        </authorList>
    </citation>
    <scope>NUCLEOTIDE SEQUENCE</scope>
</reference>
<name>A0ABN8BB07_CHISP</name>
<dbReference type="Proteomes" id="UP001153292">
    <property type="component" value="Chromosome 7"/>
</dbReference>
<evidence type="ECO:0000313" key="1">
    <source>
        <dbReference type="EMBL" id="CAH0407025.1"/>
    </source>
</evidence>
<sequence>MAFPPQLTEPRPPLPGLPRAPAERLLGFIMPYKIVSTIEKGKSVLTAVTSAWENDGRLFWPLLSAIKVDKLRRIEHSEPEKDRTILNCIVKRRNMNTFDRAELEIENMCYNSDSELDNDKTKRPGINKNTHEIFLMIVQNPLNIWLPLP</sequence>
<gene>
    <name evidence="1" type="ORF">CHILSU_LOCUS10420</name>
</gene>
<keyword evidence="2" id="KW-1185">Reference proteome</keyword>
<protein>
    <submittedName>
        <fullName evidence="1">Uncharacterized protein</fullName>
    </submittedName>
</protein>
<proteinExistence type="predicted"/>
<accession>A0ABN8BB07</accession>
<dbReference type="EMBL" id="OU963900">
    <property type="protein sequence ID" value="CAH0407025.1"/>
    <property type="molecule type" value="Genomic_DNA"/>
</dbReference>